<feature type="compositionally biased region" description="Polar residues" evidence="4">
    <location>
        <begin position="462"/>
        <end position="480"/>
    </location>
</feature>
<keyword evidence="2" id="KW-0677">Repeat</keyword>
<dbReference type="SUPFAM" id="SSF50978">
    <property type="entry name" value="WD40 repeat-like"/>
    <property type="match status" value="1"/>
</dbReference>
<evidence type="ECO:0000313" key="6">
    <source>
        <dbReference type="Proteomes" id="UP000327013"/>
    </source>
</evidence>
<dbReference type="InterPro" id="IPR015943">
    <property type="entry name" value="WD40/YVTN_repeat-like_dom_sf"/>
</dbReference>
<gene>
    <name evidence="5" type="ORF">FH972_011381</name>
</gene>
<dbReference type="GO" id="GO:0005737">
    <property type="term" value="C:cytoplasm"/>
    <property type="evidence" value="ECO:0007669"/>
    <property type="project" value="TreeGrafter"/>
</dbReference>
<evidence type="ECO:0000256" key="2">
    <source>
        <dbReference type="ARBA" id="ARBA00022737"/>
    </source>
</evidence>
<dbReference type="OrthoDB" id="4869960at2759"/>
<dbReference type="Gene3D" id="2.130.10.10">
    <property type="entry name" value="YVTN repeat-like/Quinoprotein amine dehydrogenase"/>
    <property type="match status" value="1"/>
</dbReference>
<organism evidence="5 6">
    <name type="scientific">Carpinus fangiana</name>
    <dbReference type="NCBI Taxonomy" id="176857"/>
    <lineage>
        <taxon>Eukaryota</taxon>
        <taxon>Viridiplantae</taxon>
        <taxon>Streptophyta</taxon>
        <taxon>Embryophyta</taxon>
        <taxon>Tracheophyta</taxon>
        <taxon>Spermatophyta</taxon>
        <taxon>Magnoliopsida</taxon>
        <taxon>eudicotyledons</taxon>
        <taxon>Gunneridae</taxon>
        <taxon>Pentapetalae</taxon>
        <taxon>rosids</taxon>
        <taxon>fabids</taxon>
        <taxon>Fagales</taxon>
        <taxon>Betulaceae</taxon>
        <taxon>Carpinus</taxon>
    </lineage>
</organism>
<evidence type="ECO:0000256" key="3">
    <source>
        <dbReference type="PROSITE-ProRule" id="PRU00221"/>
    </source>
</evidence>
<keyword evidence="6" id="KW-1185">Reference proteome</keyword>
<name>A0A660KT00_9ROSI</name>
<accession>A0A660KT00</accession>
<evidence type="ECO:0000313" key="5">
    <source>
        <dbReference type="EMBL" id="KAE8038914.1"/>
    </source>
</evidence>
<dbReference type="Pfam" id="PF00400">
    <property type="entry name" value="WD40"/>
    <property type="match status" value="2"/>
</dbReference>
<reference evidence="5 6" key="1">
    <citation type="submission" date="2019-06" db="EMBL/GenBank/DDBJ databases">
        <title>A chromosomal-level reference genome of Carpinus fangiana (Coryloideae, Betulaceae).</title>
        <authorList>
            <person name="Yang X."/>
            <person name="Wang Z."/>
            <person name="Zhang L."/>
            <person name="Hao G."/>
            <person name="Liu J."/>
            <person name="Yang Y."/>
        </authorList>
    </citation>
    <scope>NUCLEOTIDE SEQUENCE [LARGE SCALE GENOMIC DNA]</scope>
    <source>
        <strain evidence="5">Cfa_2016G</strain>
        <tissue evidence="5">Leaf</tissue>
    </source>
</reference>
<dbReference type="AlphaFoldDB" id="A0A660KT00"/>
<dbReference type="GO" id="GO:0080008">
    <property type="term" value="C:Cul4-RING E3 ubiquitin ligase complex"/>
    <property type="evidence" value="ECO:0007669"/>
    <property type="project" value="TreeGrafter"/>
</dbReference>
<feature type="region of interest" description="Disordered" evidence="4">
    <location>
        <begin position="444"/>
        <end position="480"/>
    </location>
</feature>
<dbReference type="InterPro" id="IPR001680">
    <property type="entry name" value="WD40_rpt"/>
</dbReference>
<sequence>MENRYRLIQDGFAEICRREMGFTQPRCFARRLSASEVLVKQLNLYGKLDGHRGCVNDLEFNSTGDLLVSGSDDREVIFWNWATKTKLFSYASGHLENIFQTRIMPFTDDRRIVTSSRDGQVRLGQVQEDGRVDTKRLGRHQGPAHKLAVEPGSPHILYSCGEDGFVQHFDLRSSSARKLFCCSSLTENSKQPLKSIMLNTIVIDPRNPNYVAVGGSDEYARVYDLRKCQFEASSNLDRHVNTFCPHHLIRANNVHITGLAYSNTSELLVSYSDELIYLFQKNMGLGPSPSSAPPEELLKVEEPQVFMGHRNSQTVKGVSFFGSSDEYIMSGSDCSYIFIWKKKTAKLVRLMVGDRHIVNHLEPHPHMPILATCGIETNIKVWAPMVSDAPPLPDDVEKIMESNRQGREDHRRVTLSPDVIMHVLRLQRRQTLAYVERRYSRADIESDEEDGESYNALRFSDGNASSGEGSTANSTDCNIS</sequence>
<dbReference type="PANTHER" id="PTHR15574">
    <property type="entry name" value="WD REPEAT DOMAIN-CONTAINING FAMILY"/>
    <property type="match status" value="1"/>
</dbReference>
<dbReference type="PANTHER" id="PTHR15574:SF65">
    <property type="entry name" value="TRANSDUCIN_WD40 REPEAT-LIKE SUPERFAMILY PROTEIN"/>
    <property type="match status" value="1"/>
</dbReference>
<dbReference type="PROSITE" id="PS50294">
    <property type="entry name" value="WD_REPEATS_REGION"/>
    <property type="match status" value="1"/>
</dbReference>
<dbReference type="InterPro" id="IPR036322">
    <property type="entry name" value="WD40_repeat_dom_sf"/>
</dbReference>
<evidence type="ECO:0000256" key="4">
    <source>
        <dbReference type="SAM" id="MobiDB-lite"/>
    </source>
</evidence>
<proteinExistence type="predicted"/>
<dbReference type="Proteomes" id="UP000327013">
    <property type="component" value="Chromosome 4"/>
</dbReference>
<evidence type="ECO:0000256" key="1">
    <source>
        <dbReference type="ARBA" id="ARBA00022574"/>
    </source>
</evidence>
<dbReference type="InterPro" id="IPR045151">
    <property type="entry name" value="DCAF8"/>
</dbReference>
<dbReference type="EMBL" id="CM017324">
    <property type="protein sequence ID" value="KAE8038915.1"/>
    <property type="molecule type" value="Genomic_DNA"/>
</dbReference>
<dbReference type="PROSITE" id="PS50082">
    <property type="entry name" value="WD_REPEATS_2"/>
    <property type="match status" value="1"/>
</dbReference>
<dbReference type="SMART" id="SM00320">
    <property type="entry name" value="WD40"/>
    <property type="match status" value="7"/>
</dbReference>
<keyword evidence="1 3" id="KW-0853">WD repeat</keyword>
<feature type="repeat" description="WD" evidence="3">
    <location>
        <begin position="48"/>
        <end position="89"/>
    </location>
</feature>
<dbReference type="EMBL" id="CM017324">
    <property type="protein sequence ID" value="KAE8038914.1"/>
    <property type="molecule type" value="Genomic_DNA"/>
</dbReference>
<protein>
    <submittedName>
        <fullName evidence="5">Uncharacterized protein</fullName>
    </submittedName>
</protein>